<evidence type="ECO:0000313" key="10">
    <source>
        <dbReference type="Proteomes" id="UP000199356"/>
    </source>
</evidence>
<dbReference type="GO" id="GO:0005737">
    <property type="term" value="C:cytoplasm"/>
    <property type="evidence" value="ECO:0007669"/>
    <property type="project" value="UniProtKB-ARBA"/>
</dbReference>
<dbReference type="PANTHER" id="PTHR30502:SF0">
    <property type="entry name" value="PHOSPHOENOLPYRUVATE CARBOXYLASE FAMILY PROTEIN"/>
    <property type="match status" value="1"/>
</dbReference>
<dbReference type="SUPFAM" id="SSF51621">
    <property type="entry name" value="Phosphoenolpyruvate/pyruvate domain"/>
    <property type="match status" value="1"/>
</dbReference>
<dbReference type="GO" id="GO:0046872">
    <property type="term" value="F:metal ion binding"/>
    <property type="evidence" value="ECO:0007669"/>
    <property type="project" value="UniProtKB-KW"/>
</dbReference>
<reference evidence="9 10" key="1">
    <citation type="submission" date="2016-10" db="EMBL/GenBank/DDBJ databases">
        <authorList>
            <person name="de Groot N.N."/>
        </authorList>
    </citation>
    <scope>NUCLEOTIDE SEQUENCE [LARGE SCALE GENOMIC DNA]</scope>
    <source>
        <strain evidence="9 10">DSM 19547</strain>
    </source>
</reference>
<accession>A0A1I5QAM9</accession>
<dbReference type="InterPro" id="IPR050251">
    <property type="entry name" value="HpcH-HpaI_aldolase"/>
</dbReference>
<feature type="domain" description="HpcH/HpaI aldolase/citrate lyase" evidence="8">
    <location>
        <begin position="19"/>
        <end position="243"/>
    </location>
</feature>
<evidence type="ECO:0000256" key="4">
    <source>
        <dbReference type="ARBA" id="ARBA00023239"/>
    </source>
</evidence>
<dbReference type="Pfam" id="PF03328">
    <property type="entry name" value="HpcH_HpaI"/>
    <property type="match status" value="1"/>
</dbReference>
<evidence type="ECO:0000313" key="9">
    <source>
        <dbReference type="EMBL" id="SFP43358.1"/>
    </source>
</evidence>
<keyword evidence="10" id="KW-1185">Reference proteome</keyword>
<dbReference type="OrthoDB" id="9802624at2"/>
<evidence type="ECO:0000256" key="7">
    <source>
        <dbReference type="ARBA" id="ARBA00068169"/>
    </source>
</evidence>
<dbReference type="EMBL" id="FOXA01000006">
    <property type="protein sequence ID" value="SFP43358.1"/>
    <property type="molecule type" value="Genomic_DNA"/>
</dbReference>
<dbReference type="PANTHER" id="PTHR30502">
    <property type="entry name" value="2-KETO-3-DEOXY-L-RHAMNONATE ALDOLASE"/>
    <property type="match status" value="1"/>
</dbReference>
<comment type="cofactor">
    <cofactor evidence="1">
        <name>a divalent metal cation</name>
        <dbReference type="ChEBI" id="CHEBI:60240"/>
    </cofactor>
</comment>
<dbReference type="InterPro" id="IPR040442">
    <property type="entry name" value="Pyrv_kinase-like_dom_sf"/>
</dbReference>
<dbReference type="Gene3D" id="3.20.20.60">
    <property type="entry name" value="Phosphoenolpyruvate-binding domains"/>
    <property type="match status" value="1"/>
</dbReference>
<comment type="catalytic activity">
    <reaction evidence="6">
        <text>D-glyceraldehyde + pyruvate = 2-dehydro-3-deoxy-L-galactonate</text>
        <dbReference type="Rhea" id="RHEA:80055"/>
        <dbReference type="ChEBI" id="CHEBI:15361"/>
        <dbReference type="ChEBI" id="CHEBI:17378"/>
        <dbReference type="ChEBI" id="CHEBI:75545"/>
    </reaction>
</comment>
<evidence type="ECO:0000256" key="6">
    <source>
        <dbReference type="ARBA" id="ARBA00045074"/>
    </source>
</evidence>
<proteinExistence type="inferred from homology"/>
<dbReference type="AlphaFoldDB" id="A0A1I5QAM9"/>
<sequence>MDMPRNRFKAALREGRQQIGIWNTLGGNTVPELLAGCGFDWVLVDTEHSPVEACQVMPALQAISGYPDVSAVVRPDINDVALIKRYLDMGAQTLLIPYVQTPEEAEAAVRAVRYPPRGVRGVGGLVRASRFGKVADYVEHAEEELCLLVQVETQEALSRLEEIAGVDGVDGVFIGPADLAASMGHRGQAAHLEVVAAIEDAIGRLKKTGVPAGILTVDPAFARRCVELGTTFTAVGIDMALMLDGLAKLSNSVSDLR</sequence>
<keyword evidence="3" id="KW-0479">Metal-binding</keyword>
<comment type="similarity">
    <text evidence="2">Belongs to the HpcH/HpaI aldolase family.</text>
</comment>
<gene>
    <name evidence="9" type="ORF">SAMN04488047_106151</name>
</gene>
<evidence type="ECO:0000256" key="1">
    <source>
        <dbReference type="ARBA" id="ARBA00001968"/>
    </source>
</evidence>
<evidence type="ECO:0000256" key="2">
    <source>
        <dbReference type="ARBA" id="ARBA00005568"/>
    </source>
</evidence>
<evidence type="ECO:0000256" key="5">
    <source>
        <dbReference type="ARBA" id="ARBA00023317"/>
    </source>
</evidence>
<keyword evidence="4" id="KW-0456">Lyase</keyword>
<dbReference type="Proteomes" id="UP000199356">
    <property type="component" value="Unassembled WGS sequence"/>
</dbReference>
<dbReference type="InterPro" id="IPR005000">
    <property type="entry name" value="Aldolase/citrate-lyase_domain"/>
</dbReference>
<evidence type="ECO:0000256" key="3">
    <source>
        <dbReference type="ARBA" id="ARBA00022723"/>
    </source>
</evidence>
<dbReference type="STRING" id="441119.SAMN04488047_106151"/>
<name>A0A1I5QAM9_9RHOB</name>
<organism evidence="9 10">
    <name type="scientific">Tranquillimonas alkanivorans</name>
    <dbReference type="NCBI Taxonomy" id="441119"/>
    <lineage>
        <taxon>Bacteria</taxon>
        <taxon>Pseudomonadati</taxon>
        <taxon>Pseudomonadota</taxon>
        <taxon>Alphaproteobacteria</taxon>
        <taxon>Rhodobacterales</taxon>
        <taxon>Roseobacteraceae</taxon>
        <taxon>Tranquillimonas</taxon>
    </lineage>
</organism>
<keyword evidence="5" id="KW-0670">Pyruvate</keyword>
<evidence type="ECO:0000259" key="8">
    <source>
        <dbReference type="Pfam" id="PF03328"/>
    </source>
</evidence>
<dbReference type="InterPro" id="IPR015813">
    <property type="entry name" value="Pyrv/PenolPyrv_kinase-like_dom"/>
</dbReference>
<dbReference type="RefSeq" id="WP_093421003.1">
    <property type="nucleotide sequence ID" value="NZ_FOXA01000006.1"/>
</dbReference>
<protein>
    <recommendedName>
        <fullName evidence="7">Hydroxypyruvate/pyruvate aldolase</fullName>
    </recommendedName>
</protein>
<dbReference type="GO" id="GO:0016832">
    <property type="term" value="F:aldehyde-lyase activity"/>
    <property type="evidence" value="ECO:0007669"/>
    <property type="project" value="TreeGrafter"/>
</dbReference>
<dbReference type="FunFam" id="3.20.20.60:FF:000004">
    <property type="entry name" value="5-keto-4-deoxy-D-glucarate aldolase"/>
    <property type="match status" value="1"/>
</dbReference>